<evidence type="ECO:0008006" key="3">
    <source>
        <dbReference type="Google" id="ProtNLM"/>
    </source>
</evidence>
<feature type="signal peptide" evidence="1">
    <location>
        <begin position="1"/>
        <end position="21"/>
    </location>
</feature>
<name>A0A5J0F4X1_SALET</name>
<gene>
    <name evidence="2" type="ORF">E0T03_15625</name>
</gene>
<protein>
    <recommendedName>
        <fullName evidence="3">DUF1471 domain-containing protein</fullName>
    </recommendedName>
</protein>
<evidence type="ECO:0000256" key="1">
    <source>
        <dbReference type="SAM" id="SignalP"/>
    </source>
</evidence>
<dbReference type="Proteomes" id="UP000839561">
    <property type="component" value="Unassembled WGS sequence"/>
</dbReference>
<proteinExistence type="predicted"/>
<reference evidence="2" key="1">
    <citation type="submission" date="2019-03" db="EMBL/GenBank/DDBJ databases">
        <authorList>
            <person name="Ashton P.M."/>
            <person name="Dallman T."/>
            <person name="Nair S."/>
            <person name="De Pinna E."/>
            <person name="Peters T."/>
            <person name="Grant K."/>
        </authorList>
    </citation>
    <scope>NUCLEOTIDE SEQUENCE [LARGE SCALE GENOMIC DNA]</scope>
    <source>
        <strain evidence="2">313260</strain>
    </source>
</reference>
<organism evidence="2">
    <name type="scientific">Salmonella enterica subsp. enterica serovar Vitkin</name>
    <dbReference type="NCBI Taxonomy" id="2565162"/>
    <lineage>
        <taxon>Bacteria</taxon>
        <taxon>Pseudomonadati</taxon>
        <taxon>Pseudomonadota</taxon>
        <taxon>Gammaproteobacteria</taxon>
        <taxon>Enterobacterales</taxon>
        <taxon>Enterobacteriaceae</taxon>
        <taxon>Salmonella</taxon>
    </lineage>
</organism>
<sequence length="109" mass="11967">MKRLFKVVALSSLLFSGIIHAEIDSSAMAAALQKAQAVYNIVGEGDAAEVDWSHPKEVPGLKDPANPEKKLQVVEWEAFNPGYKTYHRIRVLVNYQGAPVGVESLYLGQ</sequence>
<keyword evidence="1" id="KW-0732">Signal</keyword>
<accession>A0A5J0F4X1</accession>
<dbReference type="EMBL" id="AAIONP010000011">
    <property type="protein sequence ID" value="ECG4921395.1"/>
    <property type="molecule type" value="Genomic_DNA"/>
</dbReference>
<evidence type="ECO:0000313" key="2">
    <source>
        <dbReference type="EMBL" id="ECG4921395.1"/>
    </source>
</evidence>
<comment type="caution">
    <text evidence="2">The sequence shown here is derived from an EMBL/GenBank/DDBJ whole genome shotgun (WGS) entry which is preliminary data.</text>
</comment>
<dbReference type="AlphaFoldDB" id="A0A5J0F4X1"/>
<feature type="chain" id="PRO_5030130964" description="DUF1471 domain-containing protein" evidence="1">
    <location>
        <begin position="22"/>
        <end position="109"/>
    </location>
</feature>